<dbReference type="Pfam" id="PF01121">
    <property type="entry name" value="CoaE"/>
    <property type="match status" value="1"/>
</dbReference>
<dbReference type="GO" id="GO:0004140">
    <property type="term" value="F:dephospho-CoA kinase activity"/>
    <property type="evidence" value="ECO:0007669"/>
    <property type="project" value="InterPro"/>
</dbReference>
<accession>A0A5E4NR71</accession>
<reference evidence="3 4" key="1">
    <citation type="submission" date="2019-08" db="EMBL/GenBank/DDBJ databases">
        <authorList>
            <person name="Alioto T."/>
            <person name="Alioto T."/>
            <person name="Gomez Garrido J."/>
        </authorList>
    </citation>
    <scope>NUCLEOTIDE SEQUENCE [LARGE SCALE GENOMIC DNA]</scope>
</reference>
<protein>
    <submittedName>
        <fullName evidence="3">Dephospho-CoA kinase,P-loop containing nucleoside triphosphate hydrolase</fullName>
    </submittedName>
</protein>
<dbReference type="EMBL" id="CABPRJ010002629">
    <property type="protein sequence ID" value="VVC46521.1"/>
    <property type="molecule type" value="Genomic_DNA"/>
</dbReference>
<gene>
    <name evidence="3" type="ORF">CINCED_3A013331</name>
</gene>
<keyword evidence="2" id="KW-0067">ATP-binding</keyword>
<dbReference type="GO" id="GO:0016787">
    <property type="term" value="F:hydrolase activity"/>
    <property type="evidence" value="ECO:0007669"/>
    <property type="project" value="UniProtKB-KW"/>
</dbReference>
<dbReference type="SUPFAM" id="SSF52540">
    <property type="entry name" value="P-loop containing nucleoside triphosphate hydrolases"/>
    <property type="match status" value="1"/>
</dbReference>
<organism evidence="3 4">
    <name type="scientific">Cinara cedri</name>
    <dbReference type="NCBI Taxonomy" id="506608"/>
    <lineage>
        <taxon>Eukaryota</taxon>
        <taxon>Metazoa</taxon>
        <taxon>Ecdysozoa</taxon>
        <taxon>Arthropoda</taxon>
        <taxon>Hexapoda</taxon>
        <taxon>Insecta</taxon>
        <taxon>Pterygota</taxon>
        <taxon>Neoptera</taxon>
        <taxon>Paraneoptera</taxon>
        <taxon>Hemiptera</taxon>
        <taxon>Sternorrhyncha</taxon>
        <taxon>Aphidomorpha</taxon>
        <taxon>Aphidoidea</taxon>
        <taxon>Aphididae</taxon>
        <taxon>Lachninae</taxon>
        <taxon>Cinara</taxon>
    </lineage>
</organism>
<evidence type="ECO:0000256" key="1">
    <source>
        <dbReference type="ARBA" id="ARBA00022741"/>
    </source>
</evidence>
<evidence type="ECO:0000313" key="4">
    <source>
        <dbReference type="Proteomes" id="UP000325440"/>
    </source>
</evidence>
<keyword evidence="3" id="KW-0418">Kinase</keyword>
<proteinExistence type="predicted"/>
<dbReference type="AlphaFoldDB" id="A0A5E4NR71"/>
<sequence>KLRFFLAQERRVGREFLILDIPLLLETKFHSDCNFIIFVHANRLIQNQRLSRRNVDEKKLTLMCSSQLSLRLKRKLSNFTINTGVNKGYVFSQVKEVLAVAKTANFSTSC</sequence>
<keyword evidence="1" id="KW-0547">Nucleotide-binding</keyword>
<dbReference type="Proteomes" id="UP000325440">
    <property type="component" value="Unassembled WGS sequence"/>
</dbReference>
<keyword evidence="3" id="KW-0808">Transferase</keyword>
<feature type="non-terminal residue" evidence="3">
    <location>
        <position position="1"/>
    </location>
</feature>
<evidence type="ECO:0000313" key="3">
    <source>
        <dbReference type="EMBL" id="VVC46521.1"/>
    </source>
</evidence>
<keyword evidence="4" id="KW-1185">Reference proteome</keyword>
<dbReference type="InterPro" id="IPR001977">
    <property type="entry name" value="Depp_CoAkinase"/>
</dbReference>
<dbReference type="GO" id="GO:0015937">
    <property type="term" value="P:coenzyme A biosynthetic process"/>
    <property type="evidence" value="ECO:0007669"/>
    <property type="project" value="InterPro"/>
</dbReference>
<name>A0A5E4NR71_9HEMI</name>
<dbReference type="Gene3D" id="3.40.50.300">
    <property type="entry name" value="P-loop containing nucleotide triphosphate hydrolases"/>
    <property type="match status" value="1"/>
</dbReference>
<keyword evidence="3" id="KW-0378">Hydrolase</keyword>
<dbReference type="InterPro" id="IPR027417">
    <property type="entry name" value="P-loop_NTPase"/>
</dbReference>
<evidence type="ECO:0000256" key="2">
    <source>
        <dbReference type="ARBA" id="ARBA00022840"/>
    </source>
</evidence>
<dbReference type="OrthoDB" id="247245at2759"/>
<dbReference type="GO" id="GO:0005524">
    <property type="term" value="F:ATP binding"/>
    <property type="evidence" value="ECO:0007669"/>
    <property type="project" value="UniProtKB-KW"/>
</dbReference>